<reference evidence="1" key="2">
    <citation type="submission" date="2023-05" db="EMBL/GenBank/DDBJ databases">
        <authorList>
            <consortium name="Lawrence Berkeley National Laboratory"/>
            <person name="Steindorff A."/>
            <person name="Hensen N."/>
            <person name="Bonometti L."/>
            <person name="Westerberg I."/>
            <person name="Brannstrom I.O."/>
            <person name="Guillou S."/>
            <person name="Cros-Aarteil S."/>
            <person name="Calhoun S."/>
            <person name="Haridas S."/>
            <person name="Kuo A."/>
            <person name="Mondo S."/>
            <person name="Pangilinan J."/>
            <person name="Riley R."/>
            <person name="Labutti K."/>
            <person name="Andreopoulos B."/>
            <person name="Lipzen A."/>
            <person name="Chen C."/>
            <person name="Yanf M."/>
            <person name="Daum C."/>
            <person name="Ng V."/>
            <person name="Clum A."/>
            <person name="Ohm R."/>
            <person name="Martin F."/>
            <person name="Silar P."/>
            <person name="Natvig D."/>
            <person name="Lalanne C."/>
            <person name="Gautier V."/>
            <person name="Ament-Velasquez S.L."/>
            <person name="Kruys A."/>
            <person name="Hutchinson M.I."/>
            <person name="Powell A.J."/>
            <person name="Barry K."/>
            <person name="Miller A.N."/>
            <person name="Grigoriev I.V."/>
            <person name="Debuchy R."/>
            <person name="Gladieux P."/>
            <person name="Thoren M.H."/>
            <person name="Johannesson H."/>
        </authorList>
    </citation>
    <scope>NUCLEOTIDE SEQUENCE</scope>
    <source>
        <strain evidence="1">CBS 315.58</strain>
    </source>
</reference>
<accession>A0AAN7AXW3</accession>
<evidence type="ECO:0000313" key="1">
    <source>
        <dbReference type="EMBL" id="KAK4202989.1"/>
    </source>
</evidence>
<name>A0AAN7AXW3_9PEZI</name>
<keyword evidence="2" id="KW-1185">Reference proteome</keyword>
<dbReference type="EMBL" id="MU863893">
    <property type="protein sequence ID" value="KAK4202989.1"/>
    <property type="molecule type" value="Genomic_DNA"/>
</dbReference>
<dbReference type="AlphaFoldDB" id="A0AAN7AXW3"/>
<dbReference type="Proteomes" id="UP001303160">
    <property type="component" value="Unassembled WGS sequence"/>
</dbReference>
<reference evidence="1" key="1">
    <citation type="journal article" date="2023" name="Mol. Phylogenet. Evol.">
        <title>Genome-scale phylogeny and comparative genomics of the fungal order Sordariales.</title>
        <authorList>
            <person name="Hensen N."/>
            <person name="Bonometti L."/>
            <person name="Westerberg I."/>
            <person name="Brannstrom I.O."/>
            <person name="Guillou S."/>
            <person name="Cros-Aarteil S."/>
            <person name="Calhoun S."/>
            <person name="Haridas S."/>
            <person name="Kuo A."/>
            <person name="Mondo S."/>
            <person name="Pangilinan J."/>
            <person name="Riley R."/>
            <person name="LaButti K."/>
            <person name="Andreopoulos B."/>
            <person name="Lipzen A."/>
            <person name="Chen C."/>
            <person name="Yan M."/>
            <person name="Daum C."/>
            <person name="Ng V."/>
            <person name="Clum A."/>
            <person name="Steindorff A."/>
            <person name="Ohm R.A."/>
            <person name="Martin F."/>
            <person name="Silar P."/>
            <person name="Natvig D.O."/>
            <person name="Lalanne C."/>
            <person name="Gautier V."/>
            <person name="Ament-Velasquez S.L."/>
            <person name="Kruys A."/>
            <person name="Hutchinson M.I."/>
            <person name="Powell A.J."/>
            <person name="Barry K."/>
            <person name="Miller A.N."/>
            <person name="Grigoriev I.V."/>
            <person name="Debuchy R."/>
            <person name="Gladieux P."/>
            <person name="Hiltunen Thoren M."/>
            <person name="Johannesson H."/>
        </authorList>
    </citation>
    <scope>NUCLEOTIDE SEQUENCE</scope>
    <source>
        <strain evidence="1">CBS 315.58</strain>
    </source>
</reference>
<proteinExistence type="predicted"/>
<sequence>IYDLFTENNIIYGDLTFYNFLYINGKIITLNFKFSYPFLSNIRNVDNLETLKDEI</sequence>
<evidence type="ECO:0000313" key="2">
    <source>
        <dbReference type="Proteomes" id="UP001303160"/>
    </source>
</evidence>
<protein>
    <submittedName>
        <fullName evidence="1">Uncharacterized protein</fullName>
    </submittedName>
</protein>
<gene>
    <name evidence="1" type="ORF">QBC40DRAFT_168182</name>
</gene>
<organism evidence="1 2">
    <name type="scientific">Triangularia verruculosa</name>
    <dbReference type="NCBI Taxonomy" id="2587418"/>
    <lineage>
        <taxon>Eukaryota</taxon>
        <taxon>Fungi</taxon>
        <taxon>Dikarya</taxon>
        <taxon>Ascomycota</taxon>
        <taxon>Pezizomycotina</taxon>
        <taxon>Sordariomycetes</taxon>
        <taxon>Sordariomycetidae</taxon>
        <taxon>Sordariales</taxon>
        <taxon>Podosporaceae</taxon>
        <taxon>Triangularia</taxon>
    </lineage>
</organism>
<comment type="caution">
    <text evidence="1">The sequence shown here is derived from an EMBL/GenBank/DDBJ whole genome shotgun (WGS) entry which is preliminary data.</text>
</comment>
<feature type="non-terminal residue" evidence="1">
    <location>
        <position position="1"/>
    </location>
</feature>